<organism evidence="2 3">
    <name type="scientific">Pleurodeles waltl</name>
    <name type="common">Iberian ribbed newt</name>
    <dbReference type="NCBI Taxonomy" id="8319"/>
    <lineage>
        <taxon>Eukaryota</taxon>
        <taxon>Metazoa</taxon>
        <taxon>Chordata</taxon>
        <taxon>Craniata</taxon>
        <taxon>Vertebrata</taxon>
        <taxon>Euteleostomi</taxon>
        <taxon>Amphibia</taxon>
        <taxon>Batrachia</taxon>
        <taxon>Caudata</taxon>
        <taxon>Salamandroidea</taxon>
        <taxon>Salamandridae</taxon>
        <taxon>Pleurodelinae</taxon>
        <taxon>Pleurodeles</taxon>
    </lineage>
</organism>
<keyword evidence="3" id="KW-1185">Reference proteome</keyword>
<accession>A0AAV7W5S6</accession>
<reference evidence="2" key="1">
    <citation type="journal article" date="2022" name="bioRxiv">
        <title>Sequencing and chromosome-scale assembly of the giantPleurodeles waltlgenome.</title>
        <authorList>
            <person name="Brown T."/>
            <person name="Elewa A."/>
            <person name="Iarovenko S."/>
            <person name="Subramanian E."/>
            <person name="Araus A.J."/>
            <person name="Petzold A."/>
            <person name="Susuki M."/>
            <person name="Suzuki K.-i.T."/>
            <person name="Hayashi T."/>
            <person name="Toyoda A."/>
            <person name="Oliveira C."/>
            <person name="Osipova E."/>
            <person name="Leigh N.D."/>
            <person name="Simon A."/>
            <person name="Yun M.H."/>
        </authorList>
    </citation>
    <scope>NUCLEOTIDE SEQUENCE</scope>
    <source>
        <strain evidence="2">20211129_DDA</strain>
        <tissue evidence="2">Liver</tissue>
    </source>
</reference>
<evidence type="ECO:0000256" key="1">
    <source>
        <dbReference type="SAM" id="MobiDB-lite"/>
    </source>
</evidence>
<evidence type="ECO:0000313" key="2">
    <source>
        <dbReference type="EMBL" id="KAJ1209345.1"/>
    </source>
</evidence>
<name>A0AAV7W5S6_PLEWA</name>
<feature type="region of interest" description="Disordered" evidence="1">
    <location>
        <begin position="14"/>
        <end position="34"/>
    </location>
</feature>
<feature type="region of interest" description="Disordered" evidence="1">
    <location>
        <begin position="75"/>
        <end position="118"/>
    </location>
</feature>
<sequence length="118" mass="12634">MIRLLSPIRQEACRSNTVDGQEEQELDSGSGVGSGECVTGARLGRRKVGPDWHRQFGLGLPPLVYGRLQQEGERRATVSGPFPGPRTIPVPLPVGPHSKEASDGFSGAGQDTQLDLRC</sequence>
<dbReference type="Proteomes" id="UP001066276">
    <property type="component" value="Chromosome 1_2"/>
</dbReference>
<feature type="compositionally biased region" description="Pro residues" evidence="1">
    <location>
        <begin position="82"/>
        <end position="94"/>
    </location>
</feature>
<dbReference type="AlphaFoldDB" id="A0AAV7W5S6"/>
<evidence type="ECO:0000313" key="3">
    <source>
        <dbReference type="Proteomes" id="UP001066276"/>
    </source>
</evidence>
<gene>
    <name evidence="2" type="ORF">NDU88_004723</name>
</gene>
<protein>
    <submittedName>
        <fullName evidence="2">Uncharacterized protein</fullName>
    </submittedName>
</protein>
<proteinExistence type="predicted"/>
<comment type="caution">
    <text evidence="2">The sequence shown here is derived from an EMBL/GenBank/DDBJ whole genome shotgun (WGS) entry which is preliminary data.</text>
</comment>
<feature type="compositionally biased region" description="Polar residues" evidence="1">
    <location>
        <begin position="109"/>
        <end position="118"/>
    </location>
</feature>
<dbReference type="EMBL" id="JANPWB010000002">
    <property type="protein sequence ID" value="KAJ1209345.1"/>
    <property type="molecule type" value="Genomic_DNA"/>
</dbReference>